<feature type="transmembrane region" description="Helical" evidence="8">
    <location>
        <begin position="217"/>
        <end position="237"/>
    </location>
</feature>
<dbReference type="Proteomes" id="UP000001396">
    <property type="component" value="Unassembled WGS sequence"/>
</dbReference>
<feature type="transmembrane region" description="Helical" evidence="8">
    <location>
        <begin position="605"/>
        <end position="623"/>
    </location>
</feature>
<evidence type="ECO:0000256" key="6">
    <source>
        <dbReference type="ARBA" id="ARBA00023136"/>
    </source>
</evidence>
<feature type="region of interest" description="Disordered" evidence="7">
    <location>
        <begin position="432"/>
        <end position="467"/>
    </location>
</feature>
<evidence type="ECO:0000256" key="7">
    <source>
        <dbReference type="SAM" id="MobiDB-lite"/>
    </source>
</evidence>
<keyword evidence="5" id="KW-0406">Ion transport</keyword>
<feature type="compositionally biased region" description="Low complexity" evidence="7">
    <location>
        <begin position="360"/>
        <end position="385"/>
    </location>
</feature>
<evidence type="ECO:0000256" key="3">
    <source>
        <dbReference type="ARBA" id="ARBA00022692"/>
    </source>
</evidence>
<dbReference type="RefSeq" id="XP_020434949.1">
    <property type="nucleotide sequence ID" value="XM_020575429.1"/>
</dbReference>
<feature type="domain" description="Sodium/calcium exchanger membrane region" evidence="9">
    <location>
        <begin position="61"/>
        <end position="239"/>
    </location>
</feature>
<comment type="subcellular location">
    <subcellularLocation>
        <location evidence="1">Endomembrane system</location>
        <topology evidence="1">Multi-pass membrane protein</topology>
    </subcellularLocation>
</comment>
<keyword evidence="2" id="KW-0813">Transport</keyword>
<dbReference type="OMA" id="TCIKAIL"/>
<dbReference type="InterPro" id="IPR004713">
    <property type="entry name" value="CaH_exchang"/>
</dbReference>
<dbReference type="Pfam" id="PF01699">
    <property type="entry name" value="Na_Ca_ex"/>
    <property type="match status" value="2"/>
</dbReference>
<evidence type="ECO:0000313" key="11">
    <source>
        <dbReference type="Proteomes" id="UP000001396"/>
    </source>
</evidence>
<feature type="transmembrane region" description="Helical" evidence="8">
    <location>
        <begin position="183"/>
        <end position="205"/>
    </location>
</feature>
<evidence type="ECO:0000259" key="9">
    <source>
        <dbReference type="Pfam" id="PF01699"/>
    </source>
</evidence>
<dbReference type="InParanoid" id="D3B7T9"/>
<feature type="compositionally biased region" description="Low complexity" evidence="7">
    <location>
        <begin position="332"/>
        <end position="346"/>
    </location>
</feature>
<dbReference type="EMBL" id="ADBJ01000018">
    <property type="protein sequence ID" value="EFA82832.1"/>
    <property type="molecule type" value="Genomic_DNA"/>
</dbReference>
<dbReference type="GO" id="GO:0015369">
    <property type="term" value="F:calcium:proton antiporter activity"/>
    <property type="evidence" value="ECO:0007669"/>
    <property type="project" value="TreeGrafter"/>
</dbReference>
<dbReference type="InterPro" id="IPR004837">
    <property type="entry name" value="NaCa_Exmemb"/>
</dbReference>
<dbReference type="GO" id="GO:0006874">
    <property type="term" value="P:intracellular calcium ion homeostasis"/>
    <property type="evidence" value="ECO:0007669"/>
    <property type="project" value="TreeGrafter"/>
</dbReference>
<evidence type="ECO:0000256" key="8">
    <source>
        <dbReference type="SAM" id="Phobius"/>
    </source>
</evidence>
<dbReference type="GO" id="GO:0012505">
    <property type="term" value="C:endomembrane system"/>
    <property type="evidence" value="ECO:0007669"/>
    <property type="project" value="UniProtKB-SubCell"/>
</dbReference>
<gene>
    <name evidence="10" type="ORF">PPL_04527</name>
</gene>
<dbReference type="GeneID" id="31360014"/>
<feature type="transmembrane region" description="Helical" evidence="8">
    <location>
        <begin position="57"/>
        <end position="74"/>
    </location>
</feature>
<reference evidence="10 11" key="1">
    <citation type="journal article" date="2011" name="Genome Res.">
        <title>Phylogeny-wide analysis of social amoeba genomes highlights ancient origins for complex intercellular communication.</title>
        <authorList>
            <person name="Heidel A.J."/>
            <person name="Lawal H.M."/>
            <person name="Felder M."/>
            <person name="Schilde C."/>
            <person name="Helps N.R."/>
            <person name="Tunggal B."/>
            <person name="Rivero F."/>
            <person name="John U."/>
            <person name="Schleicher M."/>
            <person name="Eichinger L."/>
            <person name="Platzer M."/>
            <person name="Noegel A.A."/>
            <person name="Schaap P."/>
            <person name="Gloeckner G."/>
        </authorList>
    </citation>
    <scope>NUCLEOTIDE SEQUENCE [LARGE SCALE GENOMIC DNA]</scope>
    <source>
        <strain evidence="11">ATCC 26659 / Pp 5 / PN500</strain>
    </source>
</reference>
<feature type="region of interest" description="Disordered" evidence="7">
    <location>
        <begin position="303"/>
        <end position="346"/>
    </location>
</feature>
<feature type="domain" description="Sodium/calcium exchanger membrane region" evidence="9">
    <location>
        <begin position="530"/>
        <end position="650"/>
    </location>
</feature>
<feature type="region of interest" description="Disordered" evidence="7">
    <location>
        <begin position="359"/>
        <end position="389"/>
    </location>
</feature>
<evidence type="ECO:0000256" key="4">
    <source>
        <dbReference type="ARBA" id="ARBA00022989"/>
    </source>
</evidence>
<evidence type="ECO:0000313" key="10">
    <source>
        <dbReference type="EMBL" id="EFA82832.1"/>
    </source>
</evidence>
<feature type="compositionally biased region" description="Basic and acidic residues" evidence="7">
    <location>
        <begin position="303"/>
        <end position="312"/>
    </location>
</feature>
<feature type="transmembrane region" description="Helical" evidence="8">
    <location>
        <begin position="563"/>
        <end position="584"/>
    </location>
</feature>
<feature type="compositionally biased region" description="Low complexity" evidence="7">
    <location>
        <begin position="433"/>
        <end position="467"/>
    </location>
</feature>
<evidence type="ECO:0000256" key="2">
    <source>
        <dbReference type="ARBA" id="ARBA00022448"/>
    </source>
</evidence>
<dbReference type="GO" id="GO:0016020">
    <property type="term" value="C:membrane"/>
    <property type="evidence" value="ECO:0007669"/>
    <property type="project" value="InterPro"/>
</dbReference>
<name>D3B7T9_HETP5</name>
<organism evidence="10 11">
    <name type="scientific">Heterostelium pallidum (strain ATCC 26659 / Pp 5 / PN500)</name>
    <name type="common">Cellular slime mold</name>
    <name type="synonym">Polysphondylium pallidum</name>
    <dbReference type="NCBI Taxonomy" id="670386"/>
    <lineage>
        <taxon>Eukaryota</taxon>
        <taxon>Amoebozoa</taxon>
        <taxon>Evosea</taxon>
        <taxon>Eumycetozoa</taxon>
        <taxon>Dictyostelia</taxon>
        <taxon>Acytosteliales</taxon>
        <taxon>Acytosteliaceae</taxon>
        <taxon>Heterostelium</taxon>
    </lineage>
</organism>
<dbReference type="AlphaFoldDB" id="D3B7T9"/>
<sequence>MTPRHGMLIGRNKLNSLDIKLSNHYSSKVKFLGLMETSEETYCHDILPCSGTITGDLFLQVVYAFLLGVGSRLISLGSEFLLEIIAPGIIGGLVLPLLGTLPDAAIIFVSCLGGTPAEIQHKVTVGVGSLTGGNTFLITIPWAIAVFRGRCDISQVTGLAKNKIYTGWSWKNSGVSVMSYTPVLCRIMIGTLFPYLMITIAFIISEAQGSQLEEKEKYWALATSILCLVGFVAYSIYQMYDVRYQERKLTLIRKRFLWDQFLKHVSTQVKNSLKKRTFERSLSVPSVKKHRFEHEVVLDKTKRPLKEEEKLELPPPPPPAQRKELDTSKILSSSTTSTTTTTTSTTETAATNIQCILDSNNNNNNITDQQQRQQQHQPLVQQQQQPKDSRLQQLINEKPGEKRNINFSFPRRIKDYSHHVIPPTPTYIHLYQHHQQQQQTTQQQTNQQQQQPSSKLSQSSNINNEQSNNLGKVFQGLQSKINDLDEDDLLRHVDTSHQQQHQVVDLSIDPYEDEPKDKINKRKLILKAVSSLLFGTALIFLFADAFVETITRFSGRIGIQPFYISFVVAPFALNASELVSSWILSGHKKRKHISLIHSSLYGAVAMNNLVSLVTMFVGILGGFRITFNMIHAAIVFSLFPLSIILIAVLESSEIGWS</sequence>
<keyword evidence="6 8" id="KW-0472">Membrane</keyword>
<evidence type="ECO:0000256" key="5">
    <source>
        <dbReference type="ARBA" id="ARBA00023065"/>
    </source>
</evidence>
<proteinExistence type="predicted"/>
<keyword evidence="11" id="KW-1185">Reference proteome</keyword>
<dbReference type="PANTHER" id="PTHR31503">
    <property type="entry name" value="VACUOLAR CALCIUM ION TRANSPORTER"/>
    <property type="match status" value="1"/>
</dbReference>
<feature type="transmembrane region" description="Helical" evidence="8">
    <location>
        <begin position="524"/>
        <end position="543"/>
    </location>
</feature>
<feature type="transmembrane region" description="Helical" evidence="8">
    <location>
        <begin position="629"/>
        <end position="649"/>
    </location>
</feature>
<accession>D3B7T9</accession>
<keyword evidence="3 8" id="KW-0812">Transmembrane</keyword>
<comment type="caution">
    <text evidence="10">The sequence shown here is derived from an EMBL/GenBank/DDBJ whole genome shotgun (WGS) entry which is preliminary data.</text>
</comment>
<keyword evidence="4 8" id="KW-1133">Transmembrane helix</keyword>
<protein>
    <recommendedName>
        <fullName evidence="9">Sodium/calcium exchanger membrane region domain-containing protein</fullName>
    </recommendedName>
</protein>
<evidence type="ECO:0000256" key="1">
    <source>
        <dbReference type="ARBA" id="ARBA00004127"/>
    </source>
</evidence>
<dbReference type="PANTHER" id="PTHR31503:SF36">
    <property type="entry name" value="SODIUM_CALCIUM EXCHANGER MEMBRANE REGION DOMAIN-CONTAINING PROTEIN"/>
    <property type="match status" value="1"/>
</dbReference>